<sequence length="272" mass="29742">MASLRDLGLSEYESRTYQALLDEAPATAKELSTSSEVPMGRIYDVLNGLEGNGLVRSQAASRPKKYIAVEPDTALDRLVEARKRELDQQAERYEAVAADLVDDLDAANPVDGQFWTAAVGPEETIDLLLERLSAADEEIHHAAGIPSPQVDLSDVGLRVLEAFEAALDRGVTVSALVDDELVDTVSDDLRMAYATRLGDHENYASRRSAAIDGTFILIDGEEVCIEVPNPLDSGEAFAMIDFKDAAFADDVHTVFEEQWEDSEPLDFRAAPR</sequence>
<dbReference type="Proteomes" id="UP000236755">
    <property type="component" value="Unassembled WGS sequence"/>
</dbReference>
<dbReference type="OrthoDB" id="202962at2157"/>
<keyword evidence="4" id="KW-1185">Reference proteome</keyword>
<dbReference type="STRING" id="555874.SAMN04488065_1748"/>
<dbReference type="RefSeq" id="WP_092633981.1">
    <property type="nucleotide sequence ID" value="NZ_FNQT01000002.1"/>
</dbReference>
<accession>A0A1H3Y9Y8</accession>
<evidence type="ECO:0000259" key="1">
    <source>
        <dbReference type="Pfam" id="PF01978"/>
    </source>
</evidence>
<dbReference type="SUPFAM" id="SSF56024">
    <property type="entry name" value="Phospholipase D/nuclease"/>
    <property type="match status" value="1"/>
</dbReference>
<evidence type="ECO:0000259" key="2">
    <source>
        <dbReference type="Pfam" id="PF24217"/>
    </source>
</evidence>
<dbReference type="EMBL" id="FNQT01000002">
    <property type="protein sequence ID" value="SEA08343.1"/>
    <property type="molecule type" value="Genomic_DNA"/>
</dbReference>
<reference evidence="3 4" key="1">
    <citation type="submission" date="2016-10" db="EMBL/GenBank/DDBJ databases">
        <authorList>
            <person name="de Groot N.N."/>
        </authorList>
    </citation>
    <scope>NUCLEOTIDE SEQUENCE [LARGE SCALE GENOMIC DNA]</scope>
    <source>
        <strain evidence="3 4">CGMCC 1.8712</strain>
    </source>
</reference>
<organism evidence="3 4">
    <name type="scientific">Haloplanus vescus</name>
    <dbReference type="NCBI Taxonomy" id="555874"/>
    <lineage>
        <taxon>Archaea</taxon>
        <taxon>Methanobacteriati</taxon>
        <taxon>Methanobacteriota</taxon>
        <taxon>Stenosarchaea group</taxon>
        <taxon>Halobacteria</taxon>
        <taxon>Halobacteriales</taxon>
        <taxon>Haloferacaceae</taxon>
        <taxon>Haloplanus</taxon>
    </lineage>
</organism>
<dbReference type="PANTHER" id="PTHR34293">
    <property type="entry name" value="HTH-TYPE TRANSCRIPTIONAL REGULATOR TRMBL2"/>
    <property type="match status" value="1"/>
</dbReference>
<dbReference type="InterPro" id="IPR051797">
    <property type="entry name" value="TrmB-like"/>
</dbReference>
<dbReference type="Gene3D" id="1.10.10.10">
    <property type="entry name" value="Winged helix-like DNA-binding domain superfamily/Winged helix DNA-binding domain"/>
    <property type="match status" value="1"/>
</dbReference>
<dbReference type="AlphaFoldDB" id="A0A1H3Y9Y8"/>
<gene>
    <name evidence="3" type="ORF">SAMN04488065_1748</name>
</gene>
<feature type="domain" description="DUF7436" evidence="2">
    <location>
        <begin position="109"/>
        <end position="265"/>
    </location>
</feature>
<dbReference type="InterPro" id="IPR036388">
    <property type="entry name" value="WH-like_DNA-bd_sf"/>
</dbReference>
<protein>
    <submittedName>
        <fullName evidence="3">Sugar-specific transcriptional regulator TrmB</fullName>
    </submittedName>
</protein>
<dbReference type="SUPFAM" id="SSF46785">
    <property type="entry name" value="Winged helix' DNA-binding domain"/>
    <property type="match status" value="1"/>
</dbReference>
<feature type="domain" description="Transcription regulator TrmB N-terminal" evidence="1">
    <location>
        <begin position="4"/>
        <end position="71"/>
    </location>
</feature>
<dbReference type="PANTHER" id="PTHR34293:SF1">
    <property type="entry name" value="HTH-TYPE TRANSCRIPTIONAL REGULATOR TRMBL2"/>
    <property type="match status" value="1"/>
</dbReference>
<evidence type="ECO:0000313" key="4">
    <source>
        <dbReference type="Proteomes" id="UP000236755"/>
    </source>
</evidence>
<evidence type="ECO:0000313" key="3">
    <source>
        <dbReference type="EMBL" id="SEA08343.1"/>
    </source>
</evidence>
<dbReference type="Pfam" id="PF24217">
    <property type="entry name" value="DUF7436"/>
    <property type="match status" value="1"/>
</dbReference>
<dbReference type="InterPro" id="IPR036390">
    <property type="entry name" value="WH_DNA-bd_sf"/>
</dbReference>
<proteinExistence type="predicted"/>
<dbReference type="InterPro" id="IPR002831">
    <property type="entry name" value="Tscrpt_reg_TrmB_N"/>
</dbReference>
<dbReference type="Pfam" id="PF01978">
    <property type="entry name" value="TrmB"/>
    <property type="match status" value="1"/>
</dbReference>
<dbReference type="InterPro" id="IPR055859">
    <property type="entry name" value="DUF7436"/>
</dbReference>
<name>A0A1H3Y9Y8_9EURY</name>